<keyword evidence="1" id="KW-0472">Membrane</keyword>
<keyword evidence="1" id="KW-0812">Transmembrane</keyword>
<feature type="transmembrane region" description="Helical" evidence="1">
    <location>
        <begin position="7"/>
        <end position="32"/>
    </location>
</feature>
<name>A0A645JKK8_9ZZZZ</name>
<keyword evidence="1" id="KW-1133">Transmembrane helix</keyword>
<reference evidence="2" key="1">
    <citation type="submission" date="2019-08" db="EMBL/GenBank/DDBJ databases">
        <authorList>
            <person name="Kucharzyk K."/>
            <person name="Murdoch R.W."/>
            <person name="Higgins S."/>
            <person name="Loffler F."/>
        </authorList>
    </citation>
    <scope>NUCLEOTIDE SEQUENCE</scope>
</reference>
<proteinExistence type="predicted"/>
<sequence length="125" mass="13691">MQLIMRLCIIIGLVIVELYIAIVVDILSHLVVGAGIVQRIASYQIQIYTIPGQVCFLLSSECDEFKDGIITQICTREIIGMHVDRCPVDISVGSNCGVPSVYGEMVPDKSCSRFQCVAVGIERTV</sequence>
<evidence type="ECO:0000313" key="2">
    <source>
        <dbReference type="EMBL" id="MPN63782.1"/>
    </source>
</evidence>
<comment type="caution">
    <text evidence="2">The sequence shown here is derived from an EMBL/GenBank/DDBJ whole genome shotgun (WGS) entry which is preliminary data.</text>
</comment>
<dbReference type="EMBL" id="VSSQ01143684">
    <property type="protein sequence ID" value="MPN63782.1"/>
    <property type="molecule type" value="Genomic_DNA"/>
</dbReference>
<evidence type="ECO:0000256" key="1">
    <source>
        <dbReference type="SAM" id="Phobius"/>
    </source>
</evidence>
<gene>
    <name evidence="2" type="ORF">SDC9_211548</name>
</gene>
<organism evidence="2">
    <name type="scientific">bioreactor metagenome</name>
    <dbReference type="NCBI Taxonomy" id="1076179"/>
    <lineage>
        <taxon>unclassified sequences</taxon>
        <taxon>metagenomes</taxon>
        <taxon>ecological metagenomes</taxon>
    </lineage>
</organism>
<protein>
    <submittedName>
        <fullName evidence="2">Uncharacterized protein</fullName>
    </submittedName>
</protein>
<accession>A0A645JKK8</accession>
<dbReference type="AlphaFoldDB" id="A0A645JKK8"/>